<organism evidence="1 2">
    <name type="scientific">Thiothrix nivea (strain ATCC 35100 / DSM 5205 / JP2)</name>
    <dbReference type="NCBI Taxonomy" id="870187"/>
    <lineage>
        <taxon>Bacteria</taxon>
        <taxon>Pseudomonadati</taxon>
        <taxon>Pseudomonadota</taxon>
        <taxon>Gammaproteobacteria</taxon>
        <taxon>Thiotrichales</taxon>
        <taxon>Thiotrichaceae</taxon>
        <taxon>Thiothrix</taxon>
    </lineage>
</organism>
<dbReference type="AlphaFoldDB" id="A0A656HF55"/>
<accession>A0A656HF55</accession>
<dbReference type="Proteomes" id="UP000005317">
    <property type="component" value="Unassembled WGS sequence"/>
</dbReference>
<proteinExistence type="predicted"/>
<dbReference type="EMBL" id="JH651384">
    <property type="protein sequence ID" value="EIJ33665.1"/>
    <property type="molecule type" value="Genomic_DNA"/>
</dbReference>
<sequence>MMLFNGVEEILRQRQAQAGRKAVTRIPRKPCIQPQPT</sequence>
<reference evidence="2" key="1">
    <citation type="journal article" date="2011" name="Stand. Genomic Sci.">
        <title>Genome sequence of the filamentous, gliding Thiothrix nivea neotype strain (JP2(T)).</title>
        <authorList>
            <person name="Lapidus A."/>
            <person name="Nolan M."/>
            <person name="Lucas S."/>
            <person name="Glavina Del Rio T."/>
            <person name="Tice H."/>
            <person name="Cheng J.F."/>
            <person name="Tapia R."/>
            <person name="Han C."/>
            <person name="Goodwin L."/>
            <person name="Pitluck S."/>
            <person name="Liolios K."/>
            <person name="Pagani I."/>
            <person name="Ivanova N."/>
            <person name="Huntemann M."/>
            <person name="Mavromatis K."/>
            <person name="Mikhailova N."/>
            <person name="Pati A."/>
            <person name="Chen A."/>
            <person name="Palaniappan K."/>
            <person name="Land M."/>
            <person name="Brambilla E.M."/>
            <person name="Rohde M."/>
            <person name="Abt B."/>
            <person name="Verbarg S."/>
            <person name="Goker M."/>
            <person name="Bristow J."/>
            <person name="Eisen J.A."/>
            <person name="Markowitz V."/>
            <person name="Hugenholtz P."/>
            <person name="Kyrpides N.C."/>
            <person name="Klenk H.P."/>
            <person name="Woyke T."/>
        </authorList>
    </citation>
    <scope>NUCLEOTIDE SEQUENCE [LARGE SCALE GENOMIC DNA]</scope>
    <source>
        <strain evidence="2">ATCC 35100 / DSM 5205 / JP2</strain>
    </source>
</reference>
<name>A0A656HF55_THINJ</name>
<keyword evidence="2" id="KW-1185">Reference proteome</keyword>
<evidence type="ECO:0000313" key="1">
    <source>
        <dbReference type="EMBL" id="EIJ33665.1"/>
    </source>
</evidence>
<evidence type="ECO:0000313" key="2">
    <source>
        <dbReference type="Proteomes" id="UP000005317"/>
    </source>
</evidence>
<protein>
    <submittedName>
        <fullName evidence="1">Uncharacterized protein</fullName>
    </submittedName>
</protein>
<gene>
    <name evidence="1" type="ORF">Thini_1042</name>
</gene>